<name>A0A6C0F3L5_9ZZZZ</name>
<evidence type="ECO:0000256" key="1">
    <source>
        <dbReference type="SAM" id="MobiDB-lite"/>
    </source>
</evidence>
<feature type="compositionally biased region" description="Basic residues" evidence="1">
    <location>
        <begin position="36"/>
        <end position="56"/>
    </location>
</feature>
<reference evidence="2" key="1">
    <citation type="journal article" date="2020" name="Nature">
        <title>Giant virus diversity and host interactions through global metagenomics.</title>
        <authorList>
            <person name="Schulz F."/>
            <person name="Roux S."/>
            <person name="Paez-Espino D."/>
            <person name="Jungbluth S."/>
            <person name="Walsh D.A."/>
            <person name="Denef V.J."/>
            <person name="McMahon K.D."/>
            <person name="Konstantinidis K.T."/>
            <person name="Eloe-Fadrosh E.A."/>
            <person name="Kyrpides N.C."/>
            <person name="Woyke T."/>
        </authorList>
    </citation>
    <scope>NUCLEOTIDE SEQUENCE</scope>
    <source>
        <strain evidence="2">GVMAG-M-3300009180-45</strain>
    </source>
</reference>
<dbReference type="PROSITE" id="PS50096">
    <property type="entry name" value="IQ"/>
    <property type="match status" value="1"/>
</dbReference>
<dbReference type="EMBL" id="MN739021">
    <property type="protein sequence ID" value="QHT35461.1"/>
    <property type="molecule type" value="Genomic_DNA"/>
</dbReference>
<sequence>MPPKPSYHNNPSLAEARAALKLARRQGAATDIQRVVRGHQSRKRTNKKGGRRRTRR</sequence>
<protein>
    <submittedName>
        <fullName evidence="2">Uncharacterized protein</fullName>
    </submittedName>
</protein>
<feature type="region of interest" description="Disordered" evidence="1">
    <location>
        <begin position="24"/>
        <end position="56"/>
    </location>
</feature>
<organism evidence="2">
    <name type="scientific">viral metagenome</name>
    <dbReference type="NCBI Taxonomy" id="1070528"/>
    <lineage>
        <taxon>unclassified sequences</taxon>
        <taxon>metagenomes</taxon>
        <taxon>organismal metagenomes</taxon>
    </lineage>
</organism>
<accession>A0A6C0F3L5</accession>
<evidence type="ECO:0000313" key="2">
    <source>
        <dbReference type="EMBL" id="QHT35461.1"/>
    </source>
</evidence>
<dbReference type="AlphaFoldDB" id="A0A6C0F3L5"/>
<proteinExistence type="predicted"/>